<organism evidence="9 10">
    <name type="scientific">Carpinus fangiana</name>
    <dbReference type="NCBI Taxonomy" id="176857"/>
    <lineage>
        <taxon>Eukaryota</taxon>
        <taxon>Viridiplantae</taxon>
        <taxon>Streptophyta</taxon>
        <taxon>Embryophyta</taxon>
        <taxon>Tracheophyta</taxon>
        <taxon>Spermatophyta</taxon>
        <taxon>Magnoliopsida</taxon>
        <taxon>eudicotyledons</taxon>
        <taxon>Gunneridae</taxon>
        <taxon>Pentapetalae</taxon>
        <taxon>rosids</taxon>
        <taxon>fabids</taxon>
        <taxon>Fagales</taxon>
        <taxon>Betulaceae</taxon>
        <taxon>Carpinus</taxon>
    </lineage>
</organism>
<evidence type="ECO:0000256" key="1">
    <source>
        <dbReference type="ARBA" id="ARBA00004123"/>
    </source>
</evidence>
<dbReference type="PANTHER" id="PTHR12172:SF1">
    <property type="entry name" value="P-LOOP CONTAINING NUCLEOSIDE TRIPHOSPHATE HYDROLASES SUPERFAMILY PROTEIN"/>
    <property type="match status" value="1"/>
</dbReference>
<dbReference type="GO" id="GO:0005634">
    <property type="term" value="C:nucleus"/>
    <property type="evidence" value="ECO:0007669"/>
    <property type="project" value="UniProtKB-SubCell"/>
</dbReference>
<evidence type="ECO:0000259" key="8">
    <source>
        <dbReference type="Pfam" id="PF00293"/>
    </source>
</evidence>
<dbReference type="SUPFAM" id="SSF55811">
    <property type="entry name" value="Nudix"/>
    <property type="match status" value="1"/>
</dbReference>
<evidence type="ECO:0000256" key="7">
    <source>
        <dbReference type="ARBA" id="ARBA00023306"/>
    </source>
</evidence>
<evidence type="ECO:0000313" key="10">
    <source>
        <dbReference type="Proteomes" id="UP000327013"/>
    </source>
</evidence>
<dbReference type="EMBL" id="CM017326">
    <property type="protein sequence ID" value="KAE8076190.1"/>
    <property type="molecule type" value="Genomic_DNA"/>
</dbReference>
<keyword evidence="2" id="KW-0547">Nucleotide-binding</keyword>
<dbReference type="AlphaFoldDB" id="A0A5N6REG3"/>
<dbReference type="GO" id="GO:0005524">
    <property type="term" value="F:ATP binding"/>
    <property type="evidence" value="ECO:0007669"/>
    <property type="project" value="UniProtKB-KW"/>
</dbReference>
<proteinExistence type="predicted"/>
<keyword evidence="7" id="KW-0131">Cell cycle</keyword>
<keyword evidence="5" id="KW-0067">ATP-binding</keyword>
<dbReference type="InterPro" id="IPR000086">
    <property type="entry name" value="NUDIX_hydrolase_dom"/>
</dbReference>
<dbReference type="GO" id="GO:0006281">
    <property type="term" value="P:DNA repair"/>
    <property type="evidence" value="ECO:0007669"/>
    <property type="project" value="InterPro"/>
</dbReference>
<keyword evidence="4" id="KW-0378">Hydrolase</keyword>
<dbReference type="GO" id="GO:0003682">
    <property type="term" value="F:chromatin binding"/>
    <property type="evidence" value="ECO:0007669"/>
    <property type="project" value="TreeGrafter"/>
</dbReference>
<dbReference type="InterPro" id="IPR020084">
    <property type="entry name" value="NUDIX_hydrolase_CS"/>
</dbReference>
<evidence type="ECO:0000256" key="6">
    <source>
        <dbReference type="ARBA" id="ARBA00023242"/>
    </source>
</evidence>
<dbReference type="Pfam" id="PF00293">
    <property type="entry name" value="NUDIX"/>
    <property type="match status" value="1"/>
</dbReference>
<keyword evidence="6" id="KW-0539">Nucleus</keyword>
<dbReference type="OrthoDB" id="2011998at2759"/>
<gene>
    <name evidence="9" type="ORF">FH972_014854</name>
</gene>
<dbReference type="GO" id="GO:0033314">
    <property type="term" value="P:mitotic DNA replication checkpoint signaling"/>
    <property type="evidence" value="ECO:0007669"/>
    <property type="project" value="TreeGrafter"/>
</dbReference>
<evidence type="ECO:0000256" key="5">
    <source>
        <dbReference type="ARBA" id="ARBA00022840"/>
    </source>
</evidence>
<evidence type="ECO:0000256" key="3">
    <source>
        <dbReference type="ARBA" id="ARBA00022763"/>
    </source>
</evidence>
<keyword evidence="10" id="KW-1185">Reference proteome</keyword>
<keyword evidence="3" id="KW-0227">DNA damage</keyword>
<dbReference type="GO" id="GO:0003689">
    <property type="term" value="F:DNA clamp loader activity"/>
    <property type="evidence" value="ECO:0007669"/>
    <property type="project" value="TreeGrafter"/>
</dbReference>
<name>A0A5N6REG3_9ROSI</name>
<dbReference type="InterPro" id="IPR004582">
    <property type="entry name" value="Checkpoint_prot_Rad17_Rad24"/>
</dbReference>
<dbReference type="InterPro" id="IPR015797">
    <property type="entry name" value="NUDIX_hydrolase-like_dom_sf"/>
</dbReference>
<evidence type="ECO:0000313" key="9">
    <source>
        <dbReference type="EMBL" id="KAE8076190.1"/>
    </source>
</evidence>
<protein>
    <recommendedName>
        <fullName evidence="8">Nudix hydrolase domain-containing protein</fullName>
    </recommendedName>
</protein>
<dbReference type="PANTHER" id="PTHR12172">
    <property type="entry name" value="CELL CYCLE CHECKPOINT PROTEIN RAD17"/>
    <property type="match status" value="1"/>
</dbReference>
<dbReference type="Gene3D" id="3.90.79.10">
    <property type="entry name" value="Nucleoside Triphosphate Pyrophosphohydrolase"/>
    <property type="match status" value="1"/>
</dbReference>
<dbReference type="GO" id="GO:0016787">
    <property type="term" value="F:hydrolase activity"/>
    <property type="evidence" value="ECO:0007669"/>
    <property type="project" value="UniProtKB-KW"/>
</dbReference>
<accession>A0A5N6REG3</accession>
<dbReference type="GO" id="GO:0000077">
    <property type="term" value="P:DNA damage checkpoint signaling"/>
    <property type="evidence" value="ECO:0007669"/>
    <property type="project" value="TreeGrafter"/>
</dbReference>
<reference evidence="9 10" key="1">
    <citation type="submission" date="2019-06" db="EMBL/GenBank/DDBJ databases">
        <title>A chromosomal-level reference genome of Carpinus fangiana (Coryloideae, Betulaceae).</title>
        <authorList>
            <person name="Yang X."/>
            <person name="Wang Z."/>
            <person name="Zhang L."/>
            <person name="Hao G."/>
            <person name="Liu J."/>
            <person name="Yang Y."/>
        </authorList>
    </citation>
    <scope>NUCLEOTIDE SEQUENCE [LARGE SCALE GENOMIC DNA]</scope>
    <source>
        <strain evidence="9">Cfa_2016G</strain>
        <tissue evidence="9">Leaf</tissue>
    </source>
</reference>
<comment type="subcellular location">
    <subcellularLocation>
        <location evidence="1">Nucleus</location>
    </subcellularLocation>
</comment>
<evidence type="ECO:0000256" key="2">
    <source>
        <dbReference type="ARBA" id="ARBA00022741"/>
    </source>
</evidence>
<sequence>MGRRKQVLDSAVSALRSLGIPGGWENDETVQEAAVREAIEEAGVRGDLMKHQGSLLEGFTQTQISTLAVKDNFLVAGGFQGELICKESSEEWEICRYLCLCTRARVRGFGGVYPILLVEVISLSDEEASHEKIGAPAKFVYKENGIASHQGEVKPLILFEDVDITFLEDRGFVAAIQQVAETAK</sequence>
<dbReference type="PROSITE" id="PS00893">
    <property type="entry name" value="NUDIX_BOX"/>
    <property type="match status" value="1"/>
</dbReference>
<evidence type="ECO:0000256" key="4">
    <source>
        <dbReference type="ARBA" id="ARBA00022801"/>
    </source>
</evidence>
<dbReference type="Proteomes" id="UP000327013">
    <property type="component" value="Chromosome 6"/>
</dbReference>
<feature type="domain" description="Nudix hydrolase" evidence="8">
    <location>
        <begin position="22"/>
        <end position="90"/>
    </location>
</feature>